<dbReference type="AlphaFoldDB" id="L7W1B5"/>
<protein>
    <submittedName>
        <fullName evidence="1">Glycosyltransferase</fullName>
    </submittedName>
</protein>
<name>L7W1B5_9BACT</name>
<accession>L7W1B5</accession>
<dbReference type="Pfam" id="PF13692">
    <property type="entry name" value="Glyco_trans_1_4"/>
    <property type="match status" value="1"/>
</dbReference>
<keyword evidence="1" id="KW-0808">Transferase</keyword>
<evidence type="ECO:0000313" key="1">
    <source>
        <dbReference type="EMBL" id="AGC72330.1"/>
    </source>
</evidence>
<sequence>MRVAVVTPYLPWPADTGGKLRSYYLLRGLAQRADVDLYTVCYGPPPALAALAAFCRRVEVTVLTPPAVRLRQLRLLTQRLPRSVTYFQTAQSLATIRQKLAGSYDLLVADEISMAPYVLGLPGHAQTANVIMRQKIDYLHYAEVAASRPWNEDKVLDWVEARRLKRFEYAMMPHFQGAVVCSQDDATVAAEQGPQLALDILVNGADTAYFTPMRQPDPDPTLLLVGTMHYYPNIDATLHFFQTMYPALHQALPNLKVLIVGHLPPPEIQALGALPGVTVTGSVPDVRPYLARSWLSTVPLRLGGGTRLKIVEALASGLPVVSTTIGAQGLDQVDRDILAIADTPEAFVATTLQLLKDSAERERRSHCGRLVIEKHYSWQALGQQFANFCQTMVTQAATRS</sequence>
<dbReference type="CDD" id="cd03801">
    <property type="entry name" value="GT4_PimA-like"/>
    <property type="match status" value="1"/>
</dbReference>
<dbReference type="GO" id="GO:0016757">
    <property type="term" value="F:glycosyltransferase activity"/>
    <property type="evidence" value="ECO:0007669"/>
    <property type="project" value="TreeGrafter"/>
</dbReference>
<dbReference type="Gene3D" id="3.40.50.2000">
    <property type="entry name" value="Glycogen Phosphorylase B"/>
    <property type="match status" value="1"/>
</dbReference>
<dbReference type="SUPFAM" id="SSF53756">
    <property type="entry name" value="UDP-Glycosyltransferase/glycogen phosphorylase"/>
    <property type="match status" value="1"/>
</dbReference>
<proteinExistence type="predicted"/>
<dbReference type="EMBL" id="JX649899">
    <property type="protein sequence ID" value="AGC72330.1"/>
    <property type="molecule type" value="Genomic_DNA"/>
</dbReference>
<reference evidence="1" key="1">
    <citation type="submission" date="2012-09" db="EMBL/GenBank/DDBJ databases">
        <title>Metagenomic Characterization of a Microbial Community in Wastewater Detects High Levels of Antibiotic Resistance.</title>
        <authorList>
            <person name="Abrams M."/>
            <person name="Caldwell A."/>
            <person name="Vandaei E."/>
            <person name="Lee W."/>
            <person name="Perrott J."/>
            <person name="Khan S.Y."/>
            <person name="Ta J."/>
            <person name="Romero D."/>
            <person name="Nguyen V."/>
            <person name="Pourmand N."/>
            <person name="Ouverney C.C."/>
        </authorList>
    </citation>
    <scope>NUCLEOTIDE SEQUENCE</scope>
</reference>
<dbReference type="PANTHER" id="PTHR12526">
    <property type="entry name" value="GLYCOSYLTRANSFERASE"/>
    <property type="match status" value="1"/>
</dbReference>
<dbReference type="PANTHER" id="PTHR12526:SF600">
    <property type="entry name" value="GLYCOSYL TRANSFERASE GROUP 1"/>
    <property type="match status" value="1"/>
</dbReference>
<organism evidence="1">
    <name type="scientific">uncultured bacterium A1Q1_fos_2004</name>
    <dbReference type="NCBI Taxonomy" id="1256557"/>
    <lineage>
        <taxon>Bacteria</taxon>
        <taxon>environmental samples</taxon>
    </lineage>
</organism>